<dbReference type="InterPro" id="IPR001910">
    <property type="entry name" value="Inosine/uridine_hydrolase_dom"/>
</dbReference>
<dbReference type="CDD" id="cd02649">
    <property type="entry name" value="nuc_hydro_CeIAG"/>
    <property type="match status" value="1"/>
</dbReference>
<dbReference type="Gene3D" id="3.90.245.10">
    <property type="entry name" value="Ribonucleoside hydrolase-like"/>
    <property type="match status" value="1"/>
</dbReference>
<dbReference type="PANTHER" id="PTHR12304:SF4">
    <property type="entry name" value="URIDINE NUCLEOSIDASE"/>
    <property type="match status" value="1"/>
</dbReference>
<dbReference type="AlphaFoldDB" id="A0A2N5NCP2"/>
<comment type="caution">
    <text evidence="4">The sequence shown here is derived from an EMBL/GenBank/DDBJ whole genome shotgun (WGS) entry which is preliminary data.</text>
</comment>
<keyword evidence="2 4" id="KW-0326">Glycosidase</keyword>
<evidence type="ECO:0000259" key="3">
    <source>
        <dbReference type="Pfam" id="PF01156"/>
    </source>
</evidence>
<dbReference type="Pfam" id="PF01156">
    <property type="entry name" value="IU_nuc_hydro"/>
    <property type="match status" value="1"/>
</dbReference>
<sequence length="327" mass="35727">MHSNLRLIVDTDTAGDDVTSLLMGLLWPGVRIEAITTVMGNIPVESCTANALTTVEAAGRGGQVPVYQGCDRPLLRPLMQAAYVHGADGMGESNFPPPEHRAETEHAAHAIVRLLNEHPGELEIVAHGPLTNLAVAYMLDPSIVHKVKKVWVMGGSCHFRGNITATAEFNFYVDPEAARIVFQAGFPIVMIGWDICVRNALVGGEDLQRLHAIDTPTARFYRQVNRKALAFNQANGLDGVTHPDSITMAMAIQPELMLRSQRCQVDIECQSEANRGFSAVDTRPAPENTPAWTGGERTTAEVCLEADYGRFYRMLTAVLSGDFREFA</sequence>
<dbReference type="RefSeq" id="WP_101807513.1">
    <property type="nucleotide sequence ID" value="NZ_NFEZ01000001.1"/>
</dbReference>
<feature type="domain" description="Inosine/uridine-preferring nucleoside hydrolase" evidence="3">
    <location>
        <begin position="7"/>
        <end position="312"/>
    </location>
</feature>
<proteinExistence type="predicted"/>
<evidence type="ECO:0000313" key="5">
    <source>
        <dbReference type="Proteomes" id="UP000234789"/>
    </source>
</evidence>
<keyword evidence="5" id="KW-1185">Reference proteome</keyword>
<evidence type="ECO:0000256" key="2">
    <source>
        <dbReference type="ARBA" id="ARBA00023295"/>
    </source>
</evidence>
<evidence type="ECO:0000256" key="1">
    <source>
        <dbReference type="ARBA" id="ARBA00022801"/>
    </source>
</evidence>
<accession>A0A2N5NCP2</accession>
<reference evidence="4 5" key="1">
    <citation type="submission" date="2017-05" db="EMBL/GenBank/DDBJ databases">
        <title>Functional genome analysis of Paenibacillus pasadenensis strain R16: insights on endophytic life style and antifungal activity.</title>
        <authorList>
            <person name="Passera A."/>
            <person name="Marcolungo L."/>
            <person name="Casati P."/>
            <person name="Brasca M."/>
            <person name="Quaglino F."/>
            <person name="Delledonne M."/>
        </authorList>
    </citation>
    <scope>NUCLEOTIDE SEQUENCE [LARGE SCALE GENOMIC DNA]</scope>
    <source>
        <strain evidence="4 5">R16</strain>
    </source>
</reference>
<name>A0A2N5NCP2_9BACL</name>
<organism evidence="4 5">
    <name type="scientific">Paenibacillus pasadenensis</name>
    <dbReference type="NCBI Taxonomy" id="217090"/>
    <lineage>
        <taxon>Bacteria</taxon>
        <taxon>Bacillati</taxon>
        <taxon>Bacillota</taxon>
        <taxon>Bacilli</taxon>
        <taxon>Bacillales</taxon>
        <taxon>Paenibacillaceae</taxon>
        <taxon>Paenibacillus</taxon>
    </lineage>
</organism>
<dbReference type="Proteomes" id="UP000234789">
    <property type="component" value="Unassembled WGS sequence"/>
</dbReference>
<keyword evidence="1 4" id="KW-0378">Hydrolase</keyword>
<dbReference type="InterPro" id="IPR023186">
    <property type="entry name" value="IUNH"/>
</dbReference>
<dbReference type="GO" id="GO:0008477">
    <property type="term" value="F:purine nucleosidase activity"/>
    <property type="evidence" value="ECO:0007669"/>
    <property type="project" value="UniProtKB-EC"/>
</dbReference>
<gene>
    <name evidence="4" type="ORF">B8V81_0234</name>
</gene>
<dbReference type="InterPro" id="IPR036452">
    <property type="entry name" value="Ribo_hydro-like"/>
</dbReference>
<dbReference type="PANTHER" id="PTHR12304">
    <property type="entry name" value="INOSINE-URIDINE PREFERRING NUCLEOSIDE HYDROLASE"/>
    <property type="match status" value="1"/>
</dbReference>
<dbReference type="GO" id="GO:0006152">
    <property type="term" value="P:purine nucleoside catabolic process"/>
    <property type="evidence" value="ECO:0007669"/>
    <property type="project" value="TreeGrafter"/>
</dbReference>
<protein>
    <submittedName>
        <fullName evidence="4">Inosine-uridine preferring nucleoside hydrolase</fullName>
        <ecNumber evidence="4">3.2.2.1</ecNumber>
    </submittedName>
</protein>
<dbReference type="EMBL" id="NFEZ01000001">
    <property type="protein sequence ID" value="PLT48102.1"/>
    <property type="molecule type" value="Genomic_DNA"/>
</dbReference>
<evidence type="ECO:0000313" key="4">
    <source>
        <dbReference type="EMBL" id="PLT48102.1"/>
    </source>
</evidence>
<dbReference type="SUPFAM" id="SSF53590">
    <property type="entry name" value="Nucleoside hydrolase"/>
    <property type="match status" value="1"/>
</dbReference>
<dbReference type="GO" id="GO:0005829">
    <property type="term" value="C:cytosol"/>
    <property type="evidence" value="ECO:0007669"/>
    <property type="project" value="TreeGrafter"/>
</dbReference>
<dbReference type="EC" id="3.2.2.1" evidence="4"/>